<dbReference type="PANTHER" id="PTHR23421">
    <property type="entry name" value="BETA-GALACTOSIDASE RELATED"/>
    <property type="match status" value="1"/>
</dbReference>
<feature type="signal peptide" evidence="6">
    <location>
        <begin position="1"/>
        <end position="20"/>
    </location>
</feature>
<dbReference type="RefSeq" id="WP_013073551.1">
    <property type="nucleotide sequence ID" value="NZ_CAJXAW010000058.1"/>
</dbReference>
<proteinExistence type="inferred from homology"/>
<evidence type="ECO:0000313" key="11">
    <source>
        <dbReference type="Proteomes" id="UP000264330"/>
    </source>
</evidence>
<dbReference type="GO" id="GO:0005975">
    <property type="term" value="P:carbohydrate metabolic process"/>
    <property type="evidence" value="ECO:0007669"/>
    <property type="project" value="InterPro"/>
</dbReference>
<feature type="active site" description="Proton donor" evidence="4">
    <location>
        <position position="180"/>
    </location>
</feature>
<evidence type="ECO:0000259" key="9">
    <source>
        <dbReference type="Pfam" id="PF21467"/>
    </source>
</evidence>
<dbReference type="InterPro" id="IPR017853">
    <property type="entry name" value="GH"/>
</dbReference>
<dbReference type="Gene3D" id="3.20.20.80">
    <property type="entry name" value="Glycosidases"/>
    <property type="match status" value="1"/>
</dbReference>
<feature type="chain" id="PRO_5017801206" evidence="6">
    <location>
        <begin position="21"/>
        <end position="616"/>
    </location>
</feature>
<evidence type="ECO:0000256" key="6">
    <source>
        <dbReference type="SAM" id="SignalP"/>
    </source>
</evidence>
<evidence type="ECO:0000313" key="10">
    <source>
        <dbReference type="EMBL" id="HCV79846.1"/>
    </source>
</evidence>
<dbReference type="PIRSF" id="PIRSF006336">
    <property type="entry name" value="B-gal"/>
    <property type="match status" value="1"/>
</dbReference>
<dbReference type="Gene3D" id="2.60.120.260">
    <property type="entry name" value="Galactose-binding domain-like"/>
    <property type="match status" value="2"/>
</dbReference>
<protein>
    <submittedName>
        <fullName evidence="10">Beta-galactosidase</fullName>
    </submittedName>
</protein>
<keyword evidence="2" id="KW-0378">Hydrolase</keyword>
<sequence length="616" mass="69999">MRFLAKLILLFCLAVNTTQAQDEVFKIEDGNFKYKGEPIHIYAGEMHYARIPKAYWRHRLQMIKALGLNAVNTYVFWNYHNTAPGKWDWTSGNKNLPEFIKMAKEEGLFVILRPGPYACAEWEFGGYPWWLQKNPDLKIRQNNPAFLDSCRTYINEFATQVKPFQASNGGNVIMVQAENEFGSFVAQREDISTEDHKAYKQKIFDMLKDSGLDGPFFTSDGTWLFKGGAIDGVLPTANGENNVANLKKAVNEYHNGEGPYMVAEFYPGWLDHWAEPFNKISAEAIAKQTEVYLKNDVDFNFYMVHGGTNFGFTSGANYNDDHDIQPDITSYDYDAPISEAGWATPKYRAIRKLMKEYVAYDIPEIPKQIPVISIPEIKLNKKQSALDVIKASKPVIADAPMSFEALDQGYGYVLYRKKFTQPITGKLQIPGLRDYATVYVNGKYVGKLNRMYNEYEMDIKIPFNGTLEILVENMGRINYGAKMTKNKKGIIKAVSINDYEISGGWEMYKAPFDSAPALSNEQEIKNGLPVLYSGNFDLEEIGDTFLDMQKWGKGIVFVNGHHLGRYWKVGPQQTLYLPGCWLKEKGNTITILEQLNEDPKSTISGLEKPILDSLSQ</sequence>
<dbReference type="Pfam" id="PF01301">
    <property type="entry name" value="Glyco_hydro_35"/>
    <property type="match status" value="1"/>
</dbReference>
<dbReference type="SUPFAM" id="SSF49785">
    <property type="entry name" value="Galactose-binding domain-like"/>
    <property type="match status" value="2"/>
</dbReference>
<dbReference type="GO" id="GO:0004565">
    <property type="term" value="F:beta-galactosidase activity"/>
    <property type="evidence" value="ECO:0007669"/>
    <property type="project" value="InterPro"/>
</dbReference>
<evidence type="ECO:0000256" key="3">
    <source>
        <dbReference type="ARBA" id="ARBA00023295"/>
    </source>
</evidence>
<dbReference type="InterPro" id="IPR008979">
    <property type="entry name" value="Galactose-bd-like_sf"/>
</dbReference>
<evidence type="ECO:0000259" key="8">
    <source>
        <dbReference type="Pfam" id="PF21317"/>
    </source>
</evidence>
<reference evidence="10 11" key="1">
    <citation type="journal article" date="2018" name="Nat. Biotechnol.">
        <title>A standardized bacterial taxonomy based on genome phylogeny substantially revises the tree of life.</title>
        <authorList>
            <person name="Parks D.H."/>
            <person name="Chuvochina M."/>
            <person name="Waite D.W."/>
            <person name="Rinke C."/>
            <person name="Skarshewski A."/>
            <person name="Chaumeil P.A."/>
            <person name="Hugenholtz P."/>
        </authorList>
    </citation>
    <scope>NUCLEOTIDE SEQUENCE [LARGE SCALE GENOMIC DNA]</scope>
    <source>
        <strain evidence="10">UBA9359</strain>
    </source>
</reference>
<feature type="domain" description="Beta-galactosidase 1-like first all-beta" evidence="8">
    <location>
        <begin position="400"/>
        <end position="509"/>
    </location>
</feature>
<comment type="caution">
    <text evidence="10">The sequence shown here is derived from an EMBL/GenBank/DDBJ whole genome shotgun (WGS) entry which is preliminary data.</text>
</comment>
<keyword evidence="3" id="KW-0326">Glycosidase</keyword>
<dbReference type="Pfam" id="PF21317">
    <property type="entry name" value="BetaGal_ABD_1"/>
    <property type="match status" value="1"/>
</dbReference>
<dbReference type="InterPro" id="IPR026283">
    <property type="entry name" value="B-gal_1-like"/>
</dbReference>
<comment type="similarity">
    <text evidence="1 5">Belongs to the glycosyl hydrolase 35 family.</text>
</comment>
<dbReference type="InterPro" id="IPR031330">
    <property type="entry name" value="Gly_Hdrlase_35_cat"/>
</dbReference>
<name>A0A3D5IXS4_9FLAO</name>
<feature type="active site" description="Nucleophile" evidence="4">
    <location>
        <position position="264"/>
    </location>
</feature>
<dbReference type="PRINTS" id="PR00742">
    <property type="entry name" value="GLHYDRLASE35"/>
</dbReference>
<feature type="domain" description="Glycoside hydrolase 35 catalytic" evidence="7">
    <location>
        <begin position="33"/>
        <end position="356"/>
    </location>
</feature>
<evidence type="ECO:0000256" key="1">
    <source>
        <dbReference type="ARBA" id="ARBA00009809"/>
    </source>
</evidence>
<feature type="domain" description="Beta-galactosidase galactose-binding" evidence="9">
    <location>
        <begin position="529"/>
        <end position="587"/>
    </location>
</feature>
<dbReference type="EMBL" id="DPMF01000044">
    <property type="protein sequence ID" value="HCV79846.1"/>
    <property type="molecule type" value="Genomic_DNA"/>
</dbReference>
<evidence type="ECO:0000256" key="4">
    <source>
        <dbReference type="PIRSR" id="PIRSR006336-1"/>
    </source>
</evidence>
<dbReference type="OMA" id="HERQYLH"/>
<dbReference type="InterPro" id="IPR048912">
    <property type="entry name" value="BetaGal1-like_ABD1"/>
</dbReference>
<gene>
    <name evidence="10" type="ORF">DGQ38_02215</name>
</gene>
<dbReference type="InterPro" id="IPR001944">
    <property type="entry name" value="Glycoside_Hdrlase_35"/>
</dbReference>
<dbReference type="Proteomes" id="UP000264330">
    <property type="component" value="Unassembled WGS sequence"/>
</dbReference>
<dbReference type="InterPro" id="IPR048913">
    <property type="entry name" value="BetaGal_gal-bd"/>
</dbReference>
<evidence type="ECO:0000256" key="5">
    <source>
        <dbReference type="RuleBase" id="RU003679"/>
    </source>
</evidence>
<dbReference type="SUPFAM" id="SSF51445">
    <property type="entry name" value="(Trans)glycosidases"/>
    <property type="match status" value="1"/>
</dbReference>
<evidence type="ECO:0000259" key="7">
    <source>
        <dbReference type="Pfam" id="PF01301"/>
    </source>
</evidence>
<dbReference type="Pfam" id="PF21467">
    <property type="entry name" value="BetaGal_gal-bd"/>
    <property type="match status" value="1"/>
</dbReference>
<accession>A0A3D5IXS4</accession>
<dbReference type="AlphaFoldDB" id="A0A3D5IXS4"/>
<keyword evidence="6" id="KW-0732">Signal</keyword>
<organism evidence="10 11">
    <name type="scientific">Zunongwangia profunda</name>
    <dbReference type="NCBI Taxonomy" id="398743"/>
    <lineage>
        <taxon>Bacteria</taxon>
        <taxon>Pseudomonadati</taxon>
        <taxon>Bacteroidota</taxon>
        <taxon>Flavobacteriia</taxon>
        <taxon>Flavobacteriales</taxon>
        <taxon>Flavobacteriaceae</taxon>
        <taxon>Zunongwangia</taxon>
    </lineage>
</organism>
<evidence type="ECO:0000256" key="2">
    <source>
        <dbReference type="ARBA" id="ARBA00022801"/>
    </source>
</evidence>